<gene>
    <name evidence="1" type="ORF">BF38_3520</name>
    <name evidence="3" type="ORF">BM74_27670</name>
    <name evidence="4" type="ORF">EQ803_17615</name>
    <name evidence="2" type="ORF">FOC89_25315</name>
</gene>
<evidence type="ECO:0000313" key="7">
    <source>
        <dbReference type="Proteomes" id="UP000297630"/>
    </source>
</evidence>
<dbReference type="Pfam" id="PF22116">
    <property type="entry name" value="DUF6944"/>
    <property type="match status" value="1"/>
</dbReference>
<dbReference type="Proteomes" id="UP000286687">
    <property type="component" value="Unassembled WGS sequence"/>
</dbReference>
<protein>
    <submittedName>
        <fullName evidence="4">Uncharacterized protein</fullName>
    </submittedName>
</protein>
<reference evidence="2 8" key="4">
    <citation type="submission" date="2020-05" db="EMBL/GenBank/DDBJ databases">
        <title>FDA dAtabase for Regulatory Grade micrObial Sequences (FDA-ARGOS): Supporting development and validation of Infectious Disease Dx tests.</title>
        <authorList>
            <person name="Nelson B."/>
            <person name="Plummer A."/>
            <person name="Tallon L."/>
            <person name="Sadzewicz L."/>
            <person name="Zhao X."/>
            <person name="Vavikolanu K."/>
            <person name="Mehta A."/>
            <person name="Aluvathingal J."/>
            <person name="Nadendla S."/>
            <person name="Myers T."/>
            <person name="Yan Y."/>
            <person name="Sichtig H."/>
        </authorList>
    </citation>
    <scope>NUCLEOTIDE SEQUENCE [LARGE SCALE GENOMIC DNA]</scope>
    <source>
        <strain evidence="2 8">FDAARGOS_795</strain>
    </source>
</reference>
<name>A0A0B6BE37_BACTU</name>
<dbReference type="EMBL" id="CP009335">
    <property type="protein sequence ID" value="AJG78015.1"/>
    <property type="molecule type" value="Genomic_DNA"/>
</dbReference>
<reference evidence="1 5" key="1">
    <citation type="journal article" date="2015" name="Genome Announc.">
        <title>Complete genome sequences for 35 biothreat assay-relevant bacillus species.</title>
        <authorList>
            <person name="Johnson S.L."/>
            <person name="Daligault H.E."/>
            <person name="Davenport K.W."/>
            <person name="Jaissle J."/>
            <person name="Frey K.G."/>
            <person name="Ladner J.T."/>
            <person name="Broomall S.M."/>
            <person name="Bishop-Lilly K.A."/>
            <person name="Bruce D.C."/>
            <person name="Gibbons H.S."/>
            <person name="Coyne S.R."/>
            <person name="Lo C.C."/>
            <person name="Meincke L."/>
            <person name="Munk A.C."/>
            <person name="Koroleva G.I."/>
            <person name="Rosenzweig C.N."/>
            <person name="Palacios G.F."/>
            <person name="Redden C.L."/>
            <person name="Minogue T.D."/>
            <person name="Chain P.S."/>
        </authorList>
    </citation>
    <scope>NUCLEOTIDE SEQUENCE [LARGE SCALE GENOMIC DNA]</scope>
    <source>
        <strain evidence="1 5">HD1011</strain>
    </source>
</reference>
<dbReference type="EMBL" id="CP053980">
    <property type="protein sequence ID" value="QKH27118.1"/>
    <property type="molecule type" value="Genomic_DNA"/>
</dbReference>
<dbReference type="OMA" id="EINGIQW"/>
<dbReference type="AlphaFoldDB" id="A0A0B6BE37"/>
<proteinExistence type="predicted"/>
<evidence type="ECO:0000313" key="5">
    <source>
        <dbReference type="Proteomes" id="UP000031876"/>
    </source>
</evidence>
<dbReference type="GeneID" id="45022212"/>
<evidence type="ECO:0000313" key="6">
    <source>
        <dbReference type="Proteomes" id="UP000286687"/>
    </source>
</evidence>
<organism evidence="4 7">
    <name type="scientific">Bacillus thuringiensis</name>
    <dbReference type="NCBI Taxonomy" id="1428"/>
    <lineage>
        <taxon>Bacteria</taxon>
        <taxon>Bacillati</taxon>
        <taxon>Bacillota</taxon>
        <taxon>Bacilli</taxon>
        <taxon>Bacillales</taxon>
        <taxon>Bacillaceae</taxon>
        <taxon>Bacillus</taxon>
        <taxon>Bacillus cereus group</taxon>
    </lineage>
</organism>
<evidence type="ECO:0000313" key="2">
    <source>
        <dbReference type="EMBL" id="QKH27118.1"/>
    </source>
</evidence>
<dbReference type="InterPro" id="IPR054224">
    <property type="entry name" value="DUF6944"/>
</dbReference>
<evidence type="ECO:0000313" key="8">
    <source>
        <dbReference type="Proteomes" id="UP000501107"/>
    </source>
</evidence>
<reference evidence="3 6" key="2">
    <citation type="submission" date="2018-01" db="EMBL/GenBank/DDBJ databases">
        <title>Complete genome sequence of G25-42.</title>
        <authorList>
            <person name="Zheng Z."/>
            <person name="Sun M."/>
        </authorList>
    </citation>
    <scope>NUCLEOTIDE SEQUENCE [LARGE SCALE GENOMIC DNA]</scope>
    <source>
        <strain evidence="3 6">G25-42</strain>
    </source>
</reference>
<dbReference type="EMBL" id="SCLP01000008">
    <property type="protein sequence ID" value="TFF45524.1"/>
    <property type="molecule type" value="Genomic_DNA"/>
</dbReference>
<dbReference type="Proteomes" id="UP000031876">
    <property type="component" value="Chromosome"/>
</dbReference>
<dbReference type="RefSeq" id="WP_000431334.1">
    <property type="nucleotide sequence ID" value="NZ_CP009335.1"/>
</dbReference>
<dbReference type="KEGG" id="btw:BF38_3520"/>
<evidence type="ECO:0000313" key="1">
    <source>
        <dbReference type="EMBL" id="AJG78015.1"/>
    </source>
</evidence>
<dbReference type="Proteomes" id="UP000297630">
    <property type="component" value="Unassembled WGS sequence"/>
</dbReference>
<dbReference type="Proteomes" id="UP000501107">
    <property type="component" value="Chromosome"/>
</dbReference>
<evidence type="ECO:0000313" key="3">
    <source>
        <dbReference type="EMBL" id="RVU61168.1"/>
    </source>
</evidence>
<accession>A0A0B6BE37</accession>
<reference evidence="4 7" key="3">
    <citation type="submission" date="2019-01" db="EMBL/GenBank/DDBJ databases">
        <title>Draft genome sequence of Bacillus sp. DPC6431.</title>
        <authorList>
            <person name="Arbulu S."/>
            <person name="Murphy K."/>
            <person name="O'Sullivan O."/>
            <person name="Rea M.C."/>
            <person name="Hill C."/>
            <person name="Ross R.P."/>
        </authorList>
    </citation>
    <scope>NUCLEOTIDE SEQUENCE [LARGE SCALE GENOMIC DNA]</scope>
    <source>
        <strain evidence="4 7">DPC6431</strain>
    </source>
</reference>
<dbReference type="EMBL" id="LDER01000335">
    <property type="protein sequence ID" value="RVU61168.1"/>
    <property type="molecule type" value="Genomic_DNA"/>
</dbReference>
<evidence type="ECO:0000313" key="4">
    <source>
        <dbReference type="EMBL" id="TFF45524.1"/>
    </source>
</evidence>
<sequence length="218" mass="23445">MENQLKEIFGALIAAIGTITSAIGSTPFYFISSNVREDLNIYGNTLQAVGNALEADGQEGISLEKIGNEIQSTGNVTVISGLVIDFKDETKIKLVIAGNWTQALGGLTALADEFEDASDKDESFNIIGNLLQAIGNSLQAIGGIYELKSIRKERLDSKDELVNDTEGNLDNQVNSELDKKKEGQSIDTIGSWIQAVGSVFSLIGQIREESEELEGSDN</sequence>